<sequence length="310" mass="32676">RDGRRLPEPRRLEEAGDGDAGARVGVEQRLDELPGVRRHPRRAAEVTPPHLAVHAHEVVVLERQRAGEQHVEDDAAGPEVGLGAVVAVAGEHLGGDVRRRAAGGVEEAVGARVAGERAEPEVGDLEVPGLVEQQVLGLQVAVVHPAAVAEVDGGDELAEVPPRDALPDAAVAGDPVEQLAAPDELERQVHLGARGHHLVELHDARVGHHLHHGDLPLDLLRHPGALHLVLGHHLHRHGAPRAHVPRRVHTTEVAVAQHPPHLVPPLQHPLPLHCLPCRPRSALLPVLDVLAVAVAAAAEAAVAGEVVSAP</sequence>
<dbReference type="AntiFam" id="ANF00226">
    <property type="entry name" value="Shadow ORF (opposite pknB)"/>
</dbReference>
<dbReference type="FunCoup" id="A0A0P0XMA6">
    <property type="interactions" value="1"/>
</dbReference>
<evidence type="ECO:0000313" key="3">
    <source>
        <dbReference type="Proteomes" id="UP000059680"/>
    </source>
</evidence>
<reference evidence="3" key="1">
    <citation type="journal article" date="2005" name="Nature">
        <title>The map-based sequence of the rice genome.</title>
        <authorList>
            <consortium name="International rice genome sequencing project (IRGSP)"/>
            <person name="Matsumoto T."/>
            <person name="Wu J."/>
            <person name="Kanamori H."/>
            <person name="Katayose Y."/>
            <person name="Fujisawa M."/>
            <person name="Namiki N."/>
            <person name="Mizuno H."/>
            <person name="Yamamoto K."/>
            <person name="Antonio B.A."/>
            <person name="Baba T."/>
            <person name="Sakata K."/>
            <person name="Nagamura Y."/>
            <person name="Aoki H."/>
            <person name="Arikawa K."/>
            <person name="Arita K."/>
            <person name="Bito T."/>
            <person name="Chiden Y."/>
            <person name="Fujitsuka N."/>
            <person name="Fukunaka R."/>
            <person name="Hamada M."/>
            <person name="Harada C."/>
            <person name="Hayashi A."/>
            <person name="Hijishita S."/>
            <person name="Honda M."/>
            <person name="Hosokawa S."/>
            <person name="Ichikawa Y."/>
            <person name="Idonuma A."/>
            <person name="Iijima M."/>
            <person name="Ikeda M."/>
            <person name="Ikeno M."/>
            <person name="Ito K."/>
            <person name="Ito S."/>
            <person name="Ito T."/>
            <person name="Ito Y."/>
            <person name="Ito Y."/>
            <person name="Iwabuchi A."/>
            <person name="Kamiya K."/>
            <person name="Karasawa W."/>
            <person name="Kurita K."/>
            <person name="Katagiri S."/>
            <person name="Kikuta A."/>
            <person name="Kobayashi H."/>
            <person name="Kobayashi N."/>
            <person name="Machita K."/>
            <person name="Maehara T."/>
            <person name="Masukawa M."/>
            <person name="Mizubayashi T."/>
            <person name="Mukai Y."/>
            <person name="Nagasaki H."/>
            <person name="Nagata Y."/>
            <person name="Naito S."/>
            <person name="Nakashima M."/>
            <person name="Nakama Y."/>
            <person name="Nakamichi Y."/>
            <person name="Nakamura M."/>
            <person name="Meguro A."/>
            <person name="Negishi M."/>
            <person name="Ohta I."/>
            <person name="Ohta T."/>
            <person name="Okamoto M."/>
            <person name="Ono N."/>
            <person name="Saji S."/>
            <person name="Sakaguchi M."/>
            <person name="Sakai K."/>
            <person name="Shibata M."/>
            <person name="Shimokawa T."/>
            <person name="Song J."/>
            <person name="Takazaki Y."/>
            <person name="Terasawa K."/>
            <person name="Tsugane M."/>
            <person name="Tsuji K."/>
            <person name="Ueda S."/>
            <person name="Waki K."/>
            <person name="Yamagata H."/>
            <person name="Yamamoto M."/>
            <person name="Yamamoto S."/>
            <person name="Yamane H."/>
            <person name="Yoshiki S."/>
            <person name="Yoshihara R."/>
            <person name="Yukawa K."/>
            <person name="Zhong H."/>
            <person name="Yano M."/>
            <person name="Yuan Q."/>
            <person name="Ouyang S."/>
            <person name="Liu J."/>
            <person name="Jones K.M."/>
            <person name="Gansberger K."/>
            <person name="Moffat K."/>
            <person name="Hill J."/>
            <person name="Bera J."/>
            <person name="Fadrosh D."/>
            <person name="Jin S."/>
            <person name="Johri S."/>
            <person name="Kim M."/>
            <person name="Overton L."/>
            <person name="Reardon M."/>
            <person name="Tsitrin T."/>
            <person name="Vuong H."/>
            <person name="Weaver B."/>
            <person name="Ciecko A."/>
            <person name="Tallon L."/>
            <person name="Jackson J."/>
            <person name="Pai G."/>
            <person name="Aken S.V."/>
            <person name="Utterback T."/>
            <person name="Reidmuller S."/>
            <person name="Feldblyum T."/>
            <person name="Hsiao J."/>
            <person name="Zismann V."/>
            <person name="Iobst S."/>
            <person name="de Vazeille A.R."/>
            <person name="Buell C.R."/>
            <person name="Ying K."/>
            <person name="Li Y."/>
            <person name="Lu T."/>
            <person name="Huang Y."/>
            <person name="Zhao Q."/>
            <person name="Feng Q."/>
            <person name="Zhang L."/>
            <person name="Zhu J."/>
            <person name="Weng Q."/>
            <person name="Mu J."/>
            <person name="Lu Y."/>
            <person name="Fan D."/>
            <person name="Liu Y."/>
            <person name="Guan J."/>
            <person name="Zhang Y."/>
            <person name="Yu S."/>
            <person name="Liu X."/>
            <person name="Zhang Y."/>
            <person name="Hong G."/>
            <person name="Han B."/>
            <person name="Choisne N."/>
            <person name="Demange N."/>
            <person name="Orjeda G."/>
            <person name="Samain S."/>
            <person name="Cattolico L."/>
            <person name="Pelletier E."/>
            <person name="Couloux A."/>
            <person name="Segurens B."/>
            <person name="Wincker P."/>
            <person name="D'Hont A."/>
            <person name="Scarpelli C."/>
            <person name="Weissenbach J."/>
            <person name="Salanoubat M."/>
            <person name="Quetier F."/>
            <person name="Yu Y."/>
            <person name="Kim H.R."/>
            <person name="Rambo T."/>
            <person name="Currie J."/>
            <person name="Collura K."/>
            <person name="Luo M."/>
            <person name="Yang T."/>
            <person name="Ammiraju J.S.S."/>
            <person name="Engler F."/>
            <person name="Soderlund C."/>
            <person name="Wing R.A."/>
            <person name="Palmer L.E."/>
            <person name="de la Bastide M."/>
            <person name="Spiegel L."/>
            <person name="Nascimento L."/>
            <person name="Zutavern T."/>
            <person name="O'Shaughnessy A."/>
            <person name="Dike S."/>
            <person name="Dedhia N."/>
            <person name="Preston R."/>
            <person name="Balija V."/>
            <person name="McCombie W.R."/>
            <person name="Chow T."/>
            <person name="Chen H."/>
            <person name="Chung M."/>
            <person name="Chen C."/>
            <person name="Shaw J."/>
            <person name="Wu H."/>
            <person name="Hsiao K."/>
            <person name="Chao Y."/>
            <person name="Chu M."/>
            <person name="Cheng C."/>
            <person name="Hour A."/>
            <person name="Lee P."/>
            <person name="Lin S."/>
            <person name="Lin Y."/>
            <person name="Liou J."/>
            <person name="Liu S."/>
            <person name="Hsing Y."/>
            <person name="Raghuvanshi S."/>
            <person name="Mohanty A."/>
            <person name="Bharti A.K."/>
            <person name="Gaur A."/>
            <person name="Gupta V."/>
            <person name="Kumar D."/>
            <person name="Ravi V."/>
            <person name="Vij S."/>
            <person name="Kapur A."/>
            <person name="Khurana P."/>
            <person name="Khurana P."/>
            <person name="Khurana J.P."/>
            <person name="Tyagi A.K."/>
            <person name="Gaikwad K."/>
            <person name="Singh A."/>
            <person name="Dalal V."/>
            <person name="Srivastava S."/>
            <person name="Dixit A."/>
            <person name="Pal A.K."/>
            <person name="Ghazi I.A."/>
            <person name="Yadav M."/>
            <person name="Pandit A."/>
            <person name="Bhargava A."/>
            <person name="Sureshbabu K."/>
            <person name="Batra K."/>
            <person name="Sharma T.R."/>
            <person name="Mohapatra T."/>
            <person name="Singh N.K."/>
            <person name="Messing J."/>
            <person name="Nelson A.B."/>
            <person name="Fuks G."/>
            <person name="Kavchok S."/>
            <person name="Keizer G."/>
            <person name="Linton E."/>
            <person name="Llaca V."/>
            <person name="Song R."/>
            <person name="Tanyolac B."/>
            <person name="Young S."/>
            <person name="Ho-Il K."/>
            <person name="Hahn J.H."/>
            <person name="Sangsakoo G."/>
            <person name="Vanavichit A."/>
            <person name="de Mattos Luiz.A.T."/>
            <person name="Zimmer P.D."/>
            <person name="Malone G."/>
            <person name="Dellagostin O."/>
            <person name="de Oliveira A.C."/>
            <person name="Bevan M."/>
            <person name="Bancroft I."/>
            <person name="Minx P."/>
            <person name="Cordum H."/>
            <person name="Wilson R."/>
            <person name="Cheng Z."/>
            <person name="Jin W."/>
            <person name="Jiang J."/>
            <person name="Leong S.A."/>
            <person name="Iwama H."/>
            <person name="Gojobori T."/>
            <person name="Itoh T."/>
            <person name="Niimura Y."/>
            <person name="Fujii Y."/>
            <person name="Habara T."/>
            <person name="Sakai H."/>
            <person name="Sato Y."/>
            <person name="Wilson G."/>
            <person name="Kumar K."/>
            <person name="McCouch S."/>
            <person name="Juretic N."/>
            <person name="Hoen D."/>
            <person name="Wright S."/>
            <person name="Bruskiewich R."/>
            <person name="Bureau T."/>
            <person name="Miyao A."/>
            <person name="Hirochika H."/>
            <person name="Nishikawa T."/>
            <person name="Kadowaki K."/>
            <person name="Sugiura M."/>
            <person name="Burr B."/>
            <person name="Sasaki T."/>
        </authorList>
    </citation>
    <scope>NUCLEOTIDE SEQUENCE [LARGE SCALE GENOMIC DNA]</scope>
    <source>
        <strain evidence="3">cv. Nipponbare</strain>
    </source>
</reference>
<keyword evidence="3" id="KW-1185">Reference proteome</keyword>
<feature type="non-terminal residue" evidence="2">
    <location>
        <position position="310"/>
    </location>
</feature>
<feature type="non-terminal residue" evidence="2">
    <location>
        <position position="1"/>
    </location>
</feature>
<evidence type="ECO:0000256" key="1">
    <source>
        <dbReference type="SAM" id="MobiDB-lite"/>
    </source>
</evidence>
<dbReference type="InParanoid" id="A0A0P0XMA6"/>
<protein>
    <submittedName>
        <fullName evidence="2">Os09g0418375 protein</fullName>
    </submittedName>
</protein>
<reference evidence="2 3" key="2">
    <citation type="journal article" date="2013" name="Plant Cell Physiol.">
        <title>Rice Annotation Project Database (RAP-DB): an integrative and interactive database for rice genomics.</title>
        <authorList>
            <person name="Sakai H."/>
            <person name="Lee S.S."/>
            <person name="Tanaka T."/>
            <person name="Numa H."/>
            <person name="Kim J."/>
            <person name="Kawahara Y."/>
            <person name="Wakimoto H."/>
            <person name="Yang C.C."/>
            <person name="Iwamoto M."/>
            <person name="Abe T."/>
            <person name="Yamada Y."/>
            <person name="Muto A."/>
            <person name="Inokuchi H."/>
            <person name="Ikemura T."/>
            <person name="Matsumoto T."/>
            <person name="Sasaki T."/>
            <person name="Itoh T."/>
        </authorList>
    </citation>
    <scope>NUCLEOTIDE SEQUENCE [LARGE SCALE GENOMIC DNA]</scope>
    <source>
        <strain evidence="3">cv. Nipponbare</strain>
    </source>
</reference>
<feature type="region of interest" description="Disordered" evidence="1">
    <location>
        <begin position="1"/>
        <end position="25"/>
    </location>
</feature>
<evidence type="ECO:0000313" key="2">
    <source>
        <dbReference type="EMBL" id="BAT08105.1"/>
    </source>
</evidence>
<name>A0A0P0XMA6_ORYSJ</name>
<dbReference type="EMBL" id="AP014965">
    <property type="protein sequence ID" value="BAT08105.1"/>
    <property type="molecule type" value="Genomic_DNA"/>
</dbReference>
<gene>
    <name evidence="2" type="ordered locus">Os09g0418375</name>
    <name evidence="2" type="ORF">OSNPB_090418375</name>
</gene>
<reference evidence="2 3" key="3">
    <citation type="journal article" date="2013" name="Rice">
        <title>Improvement of the Oryza sativa Nipponbare reference genome using next generation sequence and optical map data.</title>
        <authorList>
            <person name="Kawahara Y."/>
            <person name="de la Bastide M."/>
            <person name="Hamilton J.P."/>
            <person name="Kanamori H."/>
            <person name="McCombie W.R."/>
            <person name="Ouyang S."/>
            <person name="Schwartz D.C."/>
            <person name="Tanaka T."/>
            <person name="Wu J."/>
            <person name="Zhou S."/>
            <person name="Childs K.L."/>
            <person name="Davidson R.M."/>
            <person name="Lin H."/>
            <person name="Quesada-Ocampo L."/>
            <person name="Vaillancourt B."/>
            <person name="Sakai H."/>
            <person name="Lee S.S."/>
            <person name="Kim J."/>
            <person name="Numa H."/>
            <person name="Itoh T."/>
            <person name="Buell C.R."/>
            <person name="Matsumoto T."/>
        </authorList>
    </citation>
    <scope>NUCLEOTIDE SEQUENCE [LARGE SCALE GENOMIC DNA]</scope>
    <source>
        <strain evidence="3">cv. Nipponbare</strain>
    </source>
</reference>
<feature type="compositionally biased region" description="Basic and acidic residues" evidence="1">
    <location>
        <begin position="1"/>
        <end position="14"/>
    </location>
</feature>
<organism evidence="2 3">
    <name type="scientific">Oryza sativa subsp. japonica</name>
    <name type="common">Rice</name>
    <dbReference type="NCBI Taxonomy" id="39947"/>
    <lineage>
        <taxon>Eukaryota</taxon>
        <taxon>Viridiplantae</taxon>
        <taxon>Streptophyta</taxon>
        <taxon>Embryophyta</taxon>
        <taxon>Tracheophyta</taxon>
        <taxon>Spermatophyta</taxon>
        <taxon>Magnoliopsida</taxon>
        <taxon>Liliopsida</taxon>
        <taxon>Poales</taxon>
        <taxon>Poaceae</taxon>
        <taxon>BOP clade</taxon>
        <taxon>Oryzoideae</taxon>
        <taxon>Oryzeae</taxon>
        <taxon>Oryzinae</taxon>
        <taxon>Oryza</taxon>
        <taxon>Oryza sativa</taxon>
    </lineage>
</organism>
<proteinExistence type="predicted"/>
<dbReference type="Proteomes" id="UP000059680">
    <property type="component" value="Chromosome 9"/>
</dbReference>
<dbReference type="AlphaFoldDB" id="A0A0P0XMA6"/>
<dbReference type="eggNOG" id="ENOG502S7JN">
    <property type="taxonomic scope" value="Eukaryota"/>
</dbReference>
<dbReference type="PaxDb" id="39947-A0A0P0XMA6"/>
<accession>A0A0P0XMA6</accession>